<comment type="caution">
    <text evidence="2">The sequence shown here is derived from an EMBL/GenBank/DDBJ whole genome shotgun (WGS) entry which is preliminary data.</text>
</comment>
<dbReference type="GO" id="GO:0005737">
    <property type="term" value="C:cytoplasm"/>
    <property type="evidence" value="ECO:0007669"/>
    <property type="project" value="TreeGrafter"/>
</dbReference>
<dbReference type="EMBL" id="PDUD01000032">
    <property type="protein sequence ID" value="PHN03391.1"/>
    <property type="molecule type" value="Genomic_DNA"/>
</dbReference>
<sequence length="349" mass="39929">MSKTVKDAQILVTGGTGLVGSYLIRYLLQSGYTRIRALCRPDSKFDLLDGQEDRVEWVETDILDIIGVEEAMAGVQQVYHCAALVSFDKREKDLMLRTNRDGTANIVNAALYAGVEKLVHVSSVAAIGRDKKTTWVDEKTKWARSPDNTHYAISKFQAEQEVWRGQAEGLTVAVVNPAIILGAGYWDKGSSEFFSLAWKEFPFYPIGENGFVDVRDVARFALRLMESKVQGERFILSGTNLAFREMQETMARAMDRKPPRYRFSPFLGRWAARMEWLRNKLTGKEPLITRENVKMTSLIYHYRNDKSRRMFDFAYIPFERTIEETSDLFRKNQENGSAPRVLPLVPVDQ</sequence>
<dbReference type="Pfam" id="PF01370">
    <property type="entry name" value="Epimerase"/>
    <property type="match status" value="1"/>
</dbReference>
<dbReference type="PANTHER" id="PTHR48079:SF6">
    <property type="entry name" value="NAD(P)-BINDING DOMAIN-CONTAINING PROTEIN-RELATED"/>
    <property type="match status" value="1"/>
</dbReference>
<keyword evidence="3" id="KW-1185">Reference proteome</keyword>
<dbReference type="AlphaFoldDB" id="A0A2D0N4E3"/>
<dbReference type="OrthoDB" id="596910at2"/>
<reference evidence="2 3" key="1">
    <citation type="submission" date="2017-10" db="EMBL/GenBank/DDBJ databases">
        <title>The draft genome sequence of Lewinella nigricans NBRC 102662.</title>
        <authorList>
            <person name="Wang K."/>
        </authorList>
    </citation>
    <scope>NUCLEOTIDE SEQUENCE [LARGE SCALE GENOMIC DNA]</scope>
    <source>
        <strain evidence="2 3">NBRC 102662</strain>
    </source>
</reference>
<evidence type="ECO:0000259" key="1">
    <source>
        <dbReference type="Pfam" id="PF01370"/>
    </source>
</evidence>
<dbReference type="GO" id="GO:0004029">
    <property type="term" value="F:aldehyde dehydrogenase (NAD+) activity"/>
    <property type="evidence" value="ECO:0007669"/>
    <property type="project" value="TreeGrafter"/>
</dbReference>
<dbReference type="InterPro" id="IPR001509">
    <property type="entry name" value="Epimerase_deHydtase"/>
</dbReference>
<dbReference type="InterPro" id="IPR036291">
    <property type="entry name" value="NAD(P)-bd_dom_sf"/>
</dbReference>
<dbReference type="InterPro" id="IPR051783">
    <property type="entry name" value="NAD(P)-dependent_oxidoreduct"/>
</dbReference>
<organism evidence="2 3">
    <name type="scientific">Flavilitoribacter nigricans (strain ATCC 23147 / DSM 23189 / NBRC 102662 / NCIMB 1420 / SS-2)</name>
    <name type="common">Lewinella nigricans</name>
    <dbReference type="NCBI Taxonomy" id="1122177"/>
    <lineage>
        <taxon>Bacteria</taxon>
        <taxon>Pseudomonadati</taxon>
        <taxon>Bacteroidota</taxon>
        <taxon>Saprospiria</taxon>
        <taxon>Saprospirales</taxon>
        <taxon>Lewinellaceae</taxon>
        <taxon>Flavilitoribacter</taxon>
    </lineage>
</organism>
<evidence type="ECO:0000313" key="3">
    <source>
        <dbReference type="Proteomes" id="UP000223913"/>
    </source>
</evidence>
<accession>A0A2D0N4E3</accession>
<dbReference type="Proteomes" id="UP000223913">
    <property type="component" value="Unassembled WGS sequence"/>
</dbReference>
<dbReference type="Gene3D" id="3.40.50.720">
    <property type="entry name" value="NAD(P)-binding Rossmann-like Domain"/>
    <property type="match status" value="1"/>
</dbReference>
<evidence type="ECO:0000313" key="2">
    <source>
        <dbReference type="EMBL" id="PHN03391.1"/>
    </source>
</evidence>
<dbReference type="RefSeq" id="WP_099153228.1">
    <property type="nucleotide sequence ID" value="NZ_PDUD01000032.1"/>
</dbReference>
<protein>
    <submittedName>
        <fullName evidence="2">3-beta hydroxysteroid dehydrogenase</fullName>
    </submittedName>
</protein>
<dbReference type="PANTHER" id="PTHR48079">
    <property type="entry name" value="PROTEIN YEEZ"/>
    <property type="match status" value="1"/>
</dbReference>
<feature type="domain" description="NAD-dependent epimerase/dehydratase" evidence="1">
    <location>
        <begin position="10"/>
        <end position="233"/>
    </location>
</feature>
<name>A0A2D0N4E3_FLAN2</name>
<dbReference type="SUPFAM" id="SSF51735">
    <property type="entry name" value="NAD(P)-binding Rossmann-fold domains"/>
    <property type="match status" value="1"/>
</dbReference>
<proteinExistence type="predicted"/>
<gene>
    <name evidence="2" type="ORF">CRP01_27290</name>
</gene>